<feature type="region of interest" description="Disordered" evidence="1">
    <location>
        <begin position="1"/>
        <end position="32"/>
    </location>
</feature>
<accession>A0A0K9P5Z2</accession>
<feature type="compositionally biased region" description="Basic and acidic residues" evidence="1">
    <location>
        <begin position="608"/>
        <end position="617"/>
    </location>
</feature>
<feature type="compositionally biased region" description="Polar residues" evidence="1">
    <location>
        <begin position="598"/>
        <end position="607"/>
    </location>
</feature>
<protein>
    <recommendedName>
        <fullName evidence="2">Hpc2-related domain-containing protein</fullName>
    </recommendedName>
</protein>
<dbReference type="Proteomes" id="UP000036987">
    <property type="component" value="Unassembled WGS sequence"/>
</dbReference>
<dbReference type="InterPro" id="IPR014840">
    <property type="entry name" value="HRD"/>
</dbReference>
<feature type="region of interest" description="Disordered" evidence="1">
    <location>
        <begin position="170"/>
        <end position="200"/>
    </location>
</feature>
<proteinExistence type="predicted"/>
<comment type="caution">
    <text evidence="3">The sequence shown here is derived from an EMBL/GenBank/DDBJ whole genome shotgun (WGS) entry which is preliminary data.</text>
</comment>
<dbReference type="GO" id="GO:0005634">
    <property type="term" value="C:nucleus"/>
    <property type="evidence" value="ECO:0000318"/>
    <property type="project" value="GO_Central"/>
</dbReference>
<dbReference type="Pfam" id="PF08729">
    <property type="entry name" value="HUN"/>
    <property type="match status" value="1"/>
</dbReference>
<feature type="region of interest" description="Disordered" evidence="1">
    <location>
        <begin position="245"/>
        <end position="318"/>
    </location>
</feature>
<feature type="compositionally biased region" description="Basic and acidic residues" evidence="1">
    <location>
        <begin position="23"/>
        <end position="32"/>
    </location>
</feature>
<dbReference type="PANTHER" id="PTHR21669">
    <property type="entry name" value="CAPZ-INTERACTING PROTEIN AND RELATED PROTEINS"/>
    <property type="match status" value="1"/>
</dbReference>
<feature type="region of interest" description="Disordered" evidence="1">
    <location>
        <begin position="579"/>
        <end position="621"/>
    </location>
</feature>
<sequence length="639" mass="72406">MDVDAGVEPEERKASSSDASIPIERENQEKKTRFEVELKSGETTIVSWKNLISKARNENASSASDTSLNNDAIVVFRNPPTNTAFQDELKNGKLPTSRFTNVIEKIERLYTGNVTSDDEDVGTFRDEDQYNTMDSFIDDTELNDYFEVDEFETKHTGFFVNRGKLEPLERNLSLNTRPKKKRRNESSSNQPNEKVDVNMPDEHADKISNVKEMKLTANDPQVILGKLPGLSLSNSSELIRNRIDKKKTDPLINPNISPSLKLKNKDPEKQKGRSTISRVDANKFKESGESLKLNDKGVHGKNISSHVDSHIKNPSKPRYGTLIKKNIQHKENTRPSKLDLHSPITARICPMKSKGKEGSAARPRDMKLEWAILNLEKTVLELPSKLYACKADTSQSVRNTLPAEVKQSLDKVARLADIQGKIASESFFNRLVGILGHLLRPKALKRNLREIVEFRLSVKQKKNDKIRQIKKEMMEMIKRLSLSSKYQEAVSEQQNNLSNALQVSSSEKAYRSKCCMTDAIEDKISDLTALHVMEADENTDLQVRKLYAELVQFWPAGHMNIHGIRDALCRAKERKRALSKQKYKIQGNESLKRKRPPSSCSGSSQRPTTDRSGKDGSTDISPSMMKIFLVLISMRRRMP</sequence>
<evidence type="ECO:0000256" key="1">
    <source>
        <dbReference type="SAM" id="MobiDB-lite"/>
    </source>
</evidence>
<dbReference type="GO" id="GO:0006325">
    <property type="term" value="P:chromatin organization"/>
    <property type="evidence" value="ECO:0000318"/>
    <property type="project" value="GO_Central"/>
</dbReference>
<keyword evidence="4" id="KW-1185">Reference proteome</keyword>
<dbReference type="AlphaFoldDB" id="A0A0K9P5Z2"/>
<evidence type="ECO:0000259" key="2">
    <source>
        <dbReference type="Pfam" id="PF08729"/>
    </source>
</evidence>
<name>A0A0K9P5Z2_ZOSMR</name>
<evidence type="ECO:0000313" key="4">
    <source>
        <dbReference type="Proteomes" id="UP000036987"/>
    </source>
</evidence>
<evidence type="ECO:0000313" key="3">
    <source>
        <dbReference type="EMBL" id="KMZ63612.1"/>
    </source>
</evidence>
<feature type="compositionally biased region" description="Basic and acidic residues" evidence="1">
    <location>
        <begin position="280"/>
        <end position="298"/>
    </location>
</feature>
<dbReference type="PANTHER" id="PTHR21669:SF28">
    <property type="entry name" value="YEMANUCLEIN"/>
    <property type="match status" value="1"/>
</dbReference>
<dbReference type="OrthoDB" id="68076at2759"/>
<dbReference type="OMA" id="YENHGKE"/>
<gene>
    <name evidence="3" type="ORF">ZOSMA_3G00930</name>
</gene>
<organism evidence="3 4">
    <name type="scientific">Zostera marina</name>
    <name type="common">Eelgrass</name>
    <dbReference type="NCBI Taxonomy" id="29655"/>
    <lineage>
        <taxon>Eukaryota</taxon>
        <taxon>Viridiplantae</taxon>
        <taxon>Streptophyta</taxon>
        <taxon>Embryophyta</taxon>
        <taxon>Tracheophyta</taxon>
        <taxon>Spermatophyta</taxon>
        <taxon>Magnoliopsida</taxon>
        <taxon>Liliopsida</taxon>
        <taxon>Zosteraceae</taxon>
        <taxon>Zostera</taxon>
    </lineage>
</organism>
<reference evidence="4" key="1">
    <citation type="journal article" date="2016" name="Nature">
        <title>The genome of the seagrass Zostera marina reveals angiosperm adaptation to the sea.</title>
        <authorList>
            <person name="Olsen J.L."/>
            <person name="Rouze P."/>
            <person name="Verhelst B."/>
            <person name="Lin Y.-C."/>
            <person name="Bayer T."/>
            <person name="Collen J."/>
            <person name="Dattolo E."/>
            <person name="De Paoli E."/>
            <person name="Dittami S."/>
            <person name="Maumus F."/>
            <person name="Michel G."/>
            <person name="Kersting A."/>
            <person name="Lauritano C."/>
            <person name="Lohaus R."/>
            <person name="Toepel M."/>
            <person name="Tonon T."/>
            <person name="Vanneste K."/>
            <person name="Amirebrahimi M."/>
            <person name="Brakel J."/>
            <person name="Bostroem C."/>
            <person name="Chovatia M."/>
            <person name="Grimwood J."/>
            <person name="Jenkins J.W."/>
            <person name="Jueterbock A."/>
            <person name="Mraz A."/>
            <person name="Stam W.T."/>
            <person name="Tice H."/>
            <person name="Bornberg-Bauer E."/>
            <person name="Green P.J."/>
            <person name="Pearson G.A."/>
            <person name="Procaccini G."/>
            <person name="Duarte C.M."/>
            <person name="Schmutz J."/>
            <person name="Reusch T.B.H."/>
            <person name="Van de Peer Y."/>
        </authorList>
    </citation>
    <scope>NUCLEOTIDE SEQUENCE [LARGE SCALE GENOMIC DNA]</scope>
    <source>
        <strain evidence="4">cv. Finnish</strain>
    </source>
</reference>
<dbReference type="EMBL" id="LFYR01001213">
    <property type="protein sequence ID" value="KMZ63612.1"/>
    <property type="molecule type" value="Genomic_DNA"/>
</dbReference>
<feature type="domain" description="Hpc2-related" evidence="2">
    <location>
        <begin position="126"/>
        <end position="166"/>
    </location>
</feature>